<proteinExistence type="predicted"/>
<gene>
    <name evidence="1" type="ORF">FH603_3943</name>
</gene>
<protein>
    <submittedName>
        <fullName evidence="1">Uncharacterized protein</fullName>
    </submittedName>
</protein>
<comment type="caution">
    <text evidence="1">The sequence shown here is derived from an EMBL/GenBank/DDBJ whole genome shotgun (WGS) entry which is preliminary data.</text>
</comment>
<evidence type="ECO:0000313" key="2">
    <source>
        <dbReference type="Proteomes" id="UP000700732"/>
    </source>
</evidence>
<organism evidence="1 2">
    <name type="scientific">Spirosoma utsteinense</name>
    <dbReference type="NCBI Taxonomy" id="2585773"/>
    <lineage>
        <taxon>Bacteria</taxon>
        <taxon>Pseudomonadati</taxon>
        <taxon>Bacteroidota</taxon>
        <taxon>Cytophagia</taxon>
        <taxon>Cytophagales</taxon>
        <taxon>Cytophagaceae</taxon>
        <taxon>Spirosoma</taxon>
    </lineage>
</organism>
<name>A0ABR6WA29_9BACT</name>
<dbReference type="Proteomes" id="UP000700732">
    <property type="component" value="Unassembled WGS sequence"/>
</dbReference>
<keyword evidence="2" id="KW-1185">Reference proteome</keyword>
<accession>A0ABR6WA29</accession>
<sequence>MQKFKGNGQKIGQYRKDGTVGLASFTLNQVKTIS</sequence>
<dbReference type="EMBL" id="VFIA01000026">
    <property type="protein sequence ID" value="MBC3793425.1"/>
    <property type="molecule type" value="Genomic_DNA"/>
</dbReference>
<reference evidence="1 2" key="1">
    <citation type="submission" date="2019-06" db="EMBL/GenBank/DDBJ databases">
        <title>Spirosoma utsteinense sp. nov. isolated from Antarctic ice-free soils.</title>
        <authorList>
            <person name="Tahon G."/>
        </authorList>
    </citation>
    <scope>NUCLEOTIDE SEQUENCE [LARGE SCALE GENOMIC DNA]</scope>
    <source>
        <strain evidence="1 2">LMG 31447</strain>
    </source>
</reference>
<evidence type="ECO:0000313" key="1">
    <source>
        <dbReference type="EMBL" id="MBC3793425.1"/>
    </source>
</evidence>